<name>A0ABU5UJL0_9CYAN</name>
<protein>
    <recommendedName>
        <fullName evidence="3">Transposase</fullName>
    </recommendedName>
</protein>
<organism evidence="1 2">
    <name type="scientific">Nodularia harveyana UHCC-0300</name>
    <dbReference type="NCBI Taxonomy" id="2974287"/>
    <lineage>
        <taxon>Bacteria</taxon>
        <taxon>Bacillati</taxon>
        <taxon>Cyanobacteriota</taxon>
        <taxon>Cyanophyceae</taxon>
        <taxon>Nostocales</taxon>
        <taxon>Nodulariaceae</taxon>
        <taxon>Nodularia</taxon>
    </lineage>
</organism>
<dbReference type="EMBL" id="JAYGHG010000064">
    <property type="protein sequence ID" value="MEA5583748.1"/>
    <property type="molecule type" value="Genomic_DNA"/>
</dbReference>
<dbReference type="RefSeq" id="WP_323198044.1">
    <property type="nucleotide sequence ID" value="NZ_JAYGHG010000064.1"/>
</dbReference>
<evidence type="ECO:0000313" key="1">
    <source>
        <dbReference type="EMBL" id="MEA5583748.1"/>
    </source>
</evidence>
<accession>A0ABU5UJL0</accession>
<proteinExistence type="predicted"/>
<gene>
    <name evidence="1" type="ORF">VB620_20715</name>
</gene>
<dbReference type="Proteomes" id="UP001302120">
    <property type="component" value="Unassembled WGS sequence"/>
</dbReference>
<evidence type="ECO:0008006" key="3">
    <source>
        <dbReference type="Google" id="ProtNLM"/>
    </source>
</evidence>
<sequence>MSLVATTRKLGISFFEYVRDRISQLGDIPSLGSIIREKSVLNPLGWSWMPE</sequence>
<comment type="caution">
    <text evidence="1">The sequence shown here is derived from an EMBL/GenBank/DDBJ whole genome shotgun (WGS) entry which is preliminary data.</text>
</comment>
<evidence type="ECO:0000313" key="2">
    <source>
        <dbReference type="Proteomes" id="UP001302120"/>
    </source>
</evidence>
<reference evidence="1 2" key="1">
    <citation type="submission" date="2023-12" db="EMBL/GenBank/DDBJ databases">
        <title>Baltic Sea Cyanobacteria.</title>
        <authorList>
            <person name="Delbaje E."/>
            <person name="Fewer D.P."/>
            <person name="Shishido T.K."/>
        </authorList>
    </citation>
    <scope>NUCLEOTIDE SEQUENCE [LARGE SCALE GENOMIC DNA]</scope>
    <source>
        <strain evidence="1 2">UHCC-0300</strain>
    </source>
</reference>
<keyword evidence="2" id="KW-1185">Reference proteome</keyword>